<organism evidence="1 2">
    <name type="scientific">Staphylococcus equorum</name>
    <dbReference type="NCBI Taxonomy" id="246432"/>
    <lineage>
        <taxon>Bacteria</taxon>
        <taxon>Bacillati</taxon>
        <taxon>Bacillota</taxon>
        <taxon>Bacilli</taxon>
        <taxon>Bacillales</taxon>
        <taxon>Staphylococcaceae</taxon>
        <taxon>Staphylococcus</taxon>
    </lineage>
</organism>
<name>A0A9X4L6U3_9STAP</name>
<evidence type="ECO:0000313" key="2">
    <source>
        <dbReference type="Proteomes" id="UP001152422"/>
    </source>
</evidence>
<gene>
    <name evidence="1" type="ORF">M4L89_14515</name>
</gene>
<evidence type="ECO:0000313" key="1">
    <source>
        <dbReference type="EMBL" id="MDG0847427.1"/>
    </source>
</evidence>
<comment type="caution">
    <text evidence="1">The sequence shown here is derived from an EMBL/GenBank/DDBJ whole genome shotgun (WGS) entry which is preliminary data.</text>
</comment>
<protein>
    <submittedName>
        <fullName evidence="1">Uncharacterized protein</fullName>
    </submittedName>
</protein>
<sequence>MSDFLGLSLSKTLKDYTIDELEDLYDVKVGYDVL</sequence>
<dbReference type="EMBL" id="JAMBQA010000016">
    <property type="protein sequence ID" value="MDG0847427.1"/>
    <property type="molecule type" value="Genomic_DNA"/>
</dbReference>
<accession>A0A9X4L6U3</accession>
<dbReference type="AlphaFoldDB" id="A0A9X4L6U3"/>
<dbReference type="Proteomes" id="UP001152422">
    <property type="component" value="Unassembled WGS sequence"/>
</dbReference>
<reference evidence="1" key="1">
    <citation type="submission" date="2022-05" db="EMBL/GenBank/DDBJ databases">
        <title>Comparative genomics of Staphylococcus equorum isolates.</title>
        <authorList>
            <person name="Luelf R.H."/>
        </authorList>
    </citation>
    <scope>NUCLEOTIDE SEQUENCE</scope>
    <source>
        <strain evidence="1">TMW 2.2497</strain>
    </source>
</reference>
<keyword evidence="2" id="KW-1185">Reference proteome</keyword>
<proteinExistence type="predicted"/>